<evidence type="ECO:0000313" key="2">
    <source>
        <dbReference type="Proteomes" id="UP001549691"/>
    </source>
</evidence>
<gene>
    <name evidence="1" type="ORF">ABXR19_10930</name>
</gene>
<dbReference type="RefSeq" id="WP_354601162.1">
    <property type="nucleotide sequence ID" value="NZ_JBEWZI010000010.1"/>
</dbReference>
<keyword evidence="2" id="KW-1185">Reference proteome</keyword>
<dbReference type="EMBL" id="JBEWZI010000010">
    <property type="protein sequence ID" value="MET7014703.1"/>
    <property type="molecule type" value="Genomic_DNA"/>
</dbReference>
<protein>
    <submittedName>
        <fullName evidence="1">Uncharacterized protein</fullName>
    </submittedName>
</protein>
<name>A0ABV2TMD1_9RHOO</name>
<evidence type="ECO:0000313" key="1">
    <source>
        <dbReference type="EMBL" id="MET7014703.1"/>
    </source>
</evidence>
<proteinExistence type="predicted"/>
<organism evidence="1 2">
    <name type="scientific">Uliginosibacterium flavum</name>
    <dbReference type="NCBI Taxonomy" id="1396831"/>
    <lineage>
        <taxon>Bacteria</taxon>
        <taxon>Pseudomonadati</taxon>
        <taxon>Pseudomonadota</taxon>
        <taxon>Betaproteobacteria</taxon>
        <taxon>Rhodocyclales</taxon>
        <taxon>Zoogloeaceae</taxon>
        <taxon>Uliginosibacterium</taxon>
    </lineage>
</organism>
<reference evidence="1 2" key="1">
    <citation type="submission" date="2024-07" db="EMBL/GenBank/DDBJ databases">
        <title>Uliginosibacterium flavum JJ3220;KACC:17644.</title>
        <authorList>
            <person name="Kim M.K."/>
        </authorList>
    </citation>
    <scope>NUCLEOTIDE SEQUENCE [LARGE SCALE GENOMIC DNA]</scope>
    <source>
        <strain evidence="1 2">KACC:17644</strain>
    </source>
</reference>
<comment type="caution">
    <text evidence="1">The sequence shown here is derived from an EMBL/GenBank/DDBJ whole genome shotgun (WGS) entry which is preliminary data.</text>
</comment>
<accession>A0ABV2TMD1</accession>
<dbReference type="Proteomes" id="UP001549691">
    <property type="component" value="Unassembled WGS sequence"/>
</dbReference>
<sequence>MKQILGFEQKRVARHFGVLQSRQKRHNRQIFSGPEKAYPQKMGRSLWIVFRKPTQVLEPEADSLAAQKWHRRCSLMSPV</sequence>